<evidence type="ECO:0000313" key="4">
    <source>
        <dbReference type="Proteomes" id="UP001596161"/>
    </source>
</evidence>
<feature type="chain" id="PRO_5045692372" evidence="2">
    <location>
        <begin position="24"/>
        <end position="77"/>
    </location>
</feature>
<reference evidence="4" key="1">
    <citation type="journal article" date="2019" name="Int. J. Syst. Evol. Microbiol.">
        <title>The Global Catalogue of Microorganisms (GCM) 10K type strain sequencing project: providing services to taxonomists for standard genome sequencing and annotation.</title>
        <authorList>
            <consortium name="The Broad Institute Genomics Platform"/>
            <consortium name="The Broad Institute Genome Sequencing Center for Infectious Disease"/>
            <person name="Wu L."/>
            <person name="Ma J."/>
        </authorList>
    </citation>
    <scope>NUCLEOTIDE SEQUENCE [LARGE SCALE GENOMIC DNA]</scope>
    <source>
        <strain evidence="4">KACC 12602</strain>
    </source>
</reference>
<evidence type="ECO:0000313" key="3">
    <source>
        <dbReference type="EMBL" id="MFC5269859.1"/>
    </source>
</evidence>
<feature type="region of interest" description="Disordered" evidence="1">
    <location>
        <begin position="24"/>
        <end position="77"/>
    </location>
</feature>
<feature type="compositionally biased region" description="Basic and acidic residues" evidence="1">
    <location>
        <begin position="46"/>
        <end position="69"/>
    </location>
</feature>
<proteinExistence type="predicted"/>
<organism evidence="3 4">
    <name type="scientific">Adhaeribacter terreus</name>
    <dbReference type="NCBI Taxonomy" id="529703"/>
    <lineage>
        <taxon>Bacteria</taxon>
        <taxon>Pseudomonadati</taxon>
        <taxon>Bacteroidota</taxon>
        <taxon>Cytophagia</taxon>
        <taxon>Cytophagales</taxon>
        <taxon>Hymenobacteraceae</taxon>
        <taxon>Adhaeribacter</taxon>
    </lineage>
</organism>
<sequence length="77" mass="7708">MRKIRTLLAILLAGIFSIGVAAAQTEPGQSKTKSTVKKGAHKTGHAAKEGGEAVKEGGKTVGHGAEKAGEGAVKGTK</sequence>
<dbReference type="RefSeq" id="WP_378016239.1">
    <property type="nucleotide sequence ID" value="NZ_JBHSKT010000002.1"/>
</dbReference>
<accession>A0ABW0E6E6</accession>
<keyword evidence="4" id="KW-1185">Reference proteome</keyword>
<dbReference type="EMBL" id="JBHSKT010000002">
    <property type="protein sequence ID" value="MFC5269859.1"/>
    <property type="molecule type" value="Genomic_DNA"/>
</dbReference>
<keyword evidence="2" id="KW-0732">Signal</keyword>
<name>A0ABW0E6E6_9BACT</name>
<comment type="caution">
    <text evidence="3">The sequence shown here is derived from an EMBL/GenBank/DDBJ whole genome shotgun (WGS) entry which is preliminary data.</text>
</comment>
<dbReference type="Proteomes" id="UP001596161">
    <property type="component" value="Unassembled WGS sequence"/>
</dbReference>
<feature type="compositionally biased region" description="Basic residues" evidence="1">
    <location>
        <begin position="34"/>
        <end position="45"/>
    </location>
</feature>
<evidence type="ECO:0000256" key="1">
    <source>
        <dbReference type="SAM" id="MobiDB-lite"/>
    </source>
</evidence>
<protein>
    <submittedName>
        <fullName evidence="3">Uncharacterized protein</fullName>
    </submittedName>
</protein>
<gene>
    <name evidence="3" type="ORF">ACFPIB_04500</name>
</gene>
<evidence type="ECO:0000256" key="2">
    <source>
        <dbReference type="SAM" id="SignalP"/>
    </source>
</evidence>
<feature type="signal peptide" evidence="2">
    <location>
        <begin position="1"/>
        <end position="23"/>
    </location>
</feature>